<dbReference type="Proteomes" id="UP001310022">
    <property type="component" value="Unassembled WGS sequence"/>
</dbReference>
<dbReference type="InterPro" id="IPR011990">
    <property type="entry name" value="TPR-like_helical_dom_sf"/>
</dbReference>
<keyword evidence="3" id="KW-1185">Reference proteome</keyword>
<feature type="chain" id="PRO_5042932472" description="SusD/RagB family nutrient-binding outer membrane lipoprotein" evidence="1">
    <location>
        <begin position="22"/>
        <end position="497"/>
    </location>
</feature>
<reference evidence="2 3" key="1">
    <citation type="submission" date="2021-12" db="EMBL/GenBank/DDBJ databases">
        <title>Genome sequencing of bacteria with rrn-lacking chromosome and rrn-plasmid.</title>
        <authorList>
            <person name="Anda M."/>
            <person name="Iwasaki W."/>
        </authorList>
    </citation>
    <scope>NUCLEOTIDE SEQUENCE [LARGE SCALE GENOMIC DNA]</scope>
    <source>
        <strain evidence="2 3">NBRC 15940</strain>
    </source>
</reference>
<dbReference type="InterPro" id="IPR041662">
    <property type="entry name" value="SusD-like_2"/>
</dbReference>
<sequence>MTKFKYILGLLAIVLMSSCSEDIMDNINSNPNNPVDSPTNLMLTDVFVKSAFSVTGSDLAFYASSYMEHNVGIYNQLYNAEIRSGEPIAHSTYNNSWNSIYRNLLVLKQVAEKCSDDGNEAGNHWNLGIAQVMTAYNLAILTDLFGDAPWSEALQPGIIFQPKLDKQQDIYQDVFTHLDNAIVNLNKAAEVNEAEAFPYEPIAGQDIFYGGDIDSWIAFANGLKARYTMRLMAQDEVNYQEVVSLVEKSFANETEEARFDYNGGTSISPFYKFFTDRDYFGASLSFYNKLEERNDPRAEVYWLKHPRLKKDTIEFAVNGDPAQAQNRYAVSALSTPTAPTYLLSYHELEFLKAEAYVRSGDLPKAEAALNKAITAAFWSKKYVFGSVADADFASLIQAYITDEVKPLFDADPLSEVMNQKYFAFFEAEVVEAYNDYRRLEAMGDHVIELANEKNATQFPLRFTYGGSDVTANRNVAEAYGDGRYVFSENVWWAKGSR</sequence>
<name>A0AAN4VVR1_9BACT</name>
<evidence type="ECO:0008006" key="4">
    <source>
        <dbReference type="Google" id="ProtNLM"/>
    </source>
</evidence>
<dbReference type="Gene3D" id="1.20.120.840">
    <property type="entry name" value="SusD-like, tetratrico peptide repeats domain"/>
    <property type="match status" value="1"/>
</dbReference>
<dbReference type="EMBL" id="BQKE01000001">
    <property type="protein sequence ID" value="GJM59941.1"/>
    <property type="molecule type" value="Genomic_DNA"/>
</dbReference>
<proteinExistence type="predicted"/>
<dbReference type="Gene3D" id="1.25.40.390">
    <property type="match status" value="2"/>
</dbReference>
<dbReference type="RefSeq" id="WP_338235840.1">
    <property type="nucleotide sequence ID" value="NZ_BQKE01000001.1"/>
</dbReference>
<evidence type="ECO:0000313" key="2">
    <source>
        <dbReference type="EMBL" id="GJM59941.1"/>
    </source>
</evidence>
<evidence type="ECO:0000256" key="1">
    <source>
        <dbReference type="SAM" id="SignalP"/>
    </source>
</evidence>
<dbReference type="AlphaFoldDB" id="A0AAN4VVR1"/>
<gene>
    <name evidence="2" type="ORF">PEDI_04930</name>
</gene>
<dbReference type="PROSITE" id="PS51257">
    <property type="entry name" value="PROKAR_LIPOPROTEIN"/>
    <property type="match status" value="1"/>
</dbReference>
<accession>A0AAN4VVR1</accession>
<feature type="signal peptide" evidence="1">
    <location>
        <begin position="1"/>
        <end position="21"/>
    </location>
</feature>
<comment type="caution">
    <text evidence="2">The sequence shown here is derived from an EMBL/GenBank/DDBJ whole genome shotgun (WGS) entry which is preliminary data.</text>
</comment>
<organism evidence="2 3">
    <name type="scientific">Persicobacter diffluens</name>
    <dbReference type="NCBI Taxonomy" id="981"/>
    <lineage>
        <taxon>Bacteria</taxon>
        <taxon>Pseudomonadati</taxon>
        <taxon>Bacteroidota</taxon>
        <taxon>Cytophagia</taxon>
        <taxon>Cytophagales</taxon>
        <taxon>Persicobacteraceae</taxon>
        <taxon>Persicobacter</taxon>
    </lineage>
</organism>
<protein>
    <recommendedName>
        <fullName evidence="4">SusD/RagB family nutrient-binding outer membrane lipoprotein</fullName>
    </recommendedName>
</protein>
<evidence type="ECO:0000313" key="3">
    <source>
        <dbReference type="Proteomes" id="UP001310022"/>
    </source>
</evidence>
<dbReference type="Pfam" id="PF12771">
    <property type="entry name" value="SusD-like_2"/>
    <property type="match status" value="1"/>
</dbReference>
<keyword evidence="1" id="KW-0732">Signal</keyword>
<dbReference type="SUPFAM" id="SSF48452">
    <property type="entry name" value="TPR-like"/>
    <property type="match status" value="1"/>
</dbReference>